<accession>A0AAD2JKD5</accession>
<dbReference type="Gene3D" id="3.40.30.10">
    <property type="entry name" value="Glutaredoxin"/>
    <property type="match status" value="1"/>
</dbReference>
<evidence type="ECO:0000256" key="2">
    <source>
        <dbReference type="ARBA" id="ARBA00022729"/>
    </source>
</evidence>
<dbReference type="PANTHER" id="PTHR45672">
    <property type="entry name" value="PROTEIN DISULFIDE-ISOMERASE C17H9.14C-RELATED"/>
    <property type="match status" value="1"/>
</dbReference>
<dbReference type="InterPro" id="IPR051063">
    <property type="entry name" value="PDI"/>
</dbReference>
<proteinExistence type="inferred from homology"/>
<dbReference type="PANTHER" id="PTHR45672:SF3">
    <property type="entry name" value="THIOREDOXIN DOMAIN-CONTAINING PROTEIN 5"/>
    <property type="match status" value="1"/>
</dbReference>
<comment type="similarity">
    <text evidence="1">Belongs to the protein disulfide isomerase family.</text>
</comment>
<dbReference type="AlphaFoldDB" id="A0AAD2JKD5"/>
<gene>
    <name evidence="4" type="ORF">CYCCA115_LOCUS17498</name>
</gene>
<comment type="caution">
    <text evidence="4">The sequence shown here is derived from an EMBL/GenBank/DDBJ whole genome shotgun (WGS) entry which is preliminary data.</text>
</comment>
<name>A0AAD2JKD5_9STRA</name>
<keyword evidence="5" id="KW-1185">Reference proteome</keyword>
<keyword evidence="3" id="KW-0175">Coiled coil</keyword>
<dbReference type="SUPFAM" id="SSF52833">
    <property type="entry name" value="Thioredoxin-like"/>
    <property type="match status" value="1"/>
</dbReference>
<sequence>MKPDWDKLMDAFADSPTALIADVDCTAEGKPLCDANGVRGYPSIKYGDPSALEDYKGGRDYDSMKKFADENLKPMCSPSNIDLCDAEKKAEIEKFQAMSAADLDAAIAEKTKAMDEAEENFKTGVSELQEKYQALMEAKDKTLEDIKNSGLGMMKAVKASSGKKGSEEL</sequence>
<reference evidence="4" key="1">
    <citation type="submission" date="2023-08" db="EMBL/GenBank/DDBJ databases">
        <authorList>
            <person name="Audoor S."/>
            <person name="Bilcke G."/>
        </authorList>
    </citation>
    <scope>NUCLEOTIDE SEQUENCE</scope>
</reference>
<dbReference type="EMBL" id="CAKOGP040001980">
    <property type="protein sequence ID" value="CAJ1959075.1"/>
    <property type="molecule type" value="Genomic_DNA"/>
</dbReference>
<dbReference type="InterPro" id="IPR036249">
    <property type="entry name" value="Thioredoxin-like_sf"/>
</dbReference>
<dbReference type="Proteomes" id="UP001295423">
    <property type="component" value="Unassembled WGS sequence"/>
</dbReference>
<evidence type="ECO:0000256" key="3">
    <source>
        <dbReference type="SAM" id="Coils"/>
    </source>
</evidence>
<protein>
    <recommendedName>
        <fullName evidence="6">Thioredoxin domain-containing protein</fullName>
    </recommendedName>
</protein>
<dbReference type="GO" id="GO:0006457">
    <property type="term" value="P:protein folding"/>
    <property type="evidence" value="ECO:0007669"/>
    <property type="project" value="TreeGrafter"/>
</dbReference>
<organism evidence="4 5">
    <name type="scientific">Cylindrotheca closterium</name>
    <dbReference type="NCBI Taxonomy" id="2856"/>
    <lineage>
        <taxon>Eukaryota</taxon>
        <taxon>Sar</taxon>
        <taxon>Stramenopiles</taxon>
        <taxon>Ochrophyta</taxon>
        <taxon>Bacillariophyta</taxon>
        <taxon>Bacillariophyceae</taxon>
        <taxon>Bacillariophycidae</taxon>
        <taxon>Bacillariales</taxon>
        <taxon>Bacillariaceae</taxon>
        <taxon>Cylindrotheca</taxon>
    </lineage>
</organism>
<dbReference type="GO" id="GO:0003756">
    <property type="term" value="F:protein disulfide isomerase activity"/>
    <property type="evidence" value="ECO:0007669"/>
    <property type="project" value="TreeGrafter"/>
</dbReference>
<evidence type="ECO:0000313" key="5">
    <source>
        <dbReference type="Proteomes" id="UP001295423"/>
    </source>
</evidence>
<keyword evidence="2" id="KW-0732">Signal</keyword>
<evidence type="ECO:0008006" key="6">
    <source>
        <dbReference type="Google" id="ProtNLM"/>
    </source>
</evidence>
<feature type="coiled-coil region" evidence="3">
    <location>
        <begin position="100"/>
        <end position="145"/>
    </location>
</feature>
<evidence type="ECO:0000256" key="1">
    <source>
        <dbReference type="ARBA" id="ARBA00006347"/>
    </source>
</evidence>
<dbReference type="GO" id="GO:0005783">
    <property type="term" value="C:endoplasmic reticulum"/>
    <property type="evidence" value="ECO:0007669"/>
    <property type="project" value="TreeGrafter"/>
</dbReference>
<evidence type="ECO:0000313" key="4">
    <source>
        <dbReference type="EMBL" id="CAJ1959075.1"/>
    </source>
</evidence>